<sequence>MVTKRKMKVSVVIPTYNASKTIKHAVECLMSQTIKPFEIIIVDDGSKDVVDLHQILQSFNLSEIKLIEKHENTNAADSRNIGARNASGDVLCFLDADDYWYPQKLEKQLNALELSSIVSCRVRAVASDRVTALRVASEFDVTKTFCENLFGSLFHNLAFQTSTLMMRQEDFLRIGGFDSSLPRHQDYQFIINAEASGLKLRFVDDVLVDYVKSGKIAKIKHNWSLEKSLHFFDRYLLTENRKIRENFMIVQLLGPSIQAGVFSEWYKAACNRGLVSFSFLSKTLYYTVKRVIS</sequence>
<dbReference type="PANTHER" id="PTHR43685:SF2">
    <property type="entry name" value="GLYCOSYLTRANSFERASE 2-LIKE DOMAIN-CONTAINING PROTEIN"/>
    <property type="match status" value="1"/>
</dbReference>
<dbReference type="EMBL" id="CP032551">
    <property type="protein sequence ID" value="QGT96725.1"/>
    <property type="molecule type" value="Genomic_DNA"/>
</dbReference>
<name>A0AA92EV00_9GAMM</name>
<evidence type="ECO:0000259" key="1">
    <source>
        <dbReference type="Pfam" id="PF00535"/>
    </source>
</evidence>
<keyword evidence="3" id="KW-1185">Reference proteome</keyword>
<evidence type="ECO:0000313" key="3">
    <source>
        <dbReference type="Proteomes" id="UP000427820"/>
    </source>
</evidence>
<protein>
    <submittedName>
        <fullName evidence="2">Glycosyltransferase family 2 protein</fullName>
    </submittedName>
</protein>
<dbReference type="InterPro" id="IPR001173">
    <property type="entry name" value="Glyco_trans_2-like"/>
</dbReference>
<feature type="domain" description="Glycosyltransferase 2-like" evidence="1">
    <location>
        <begin position="10"/>
        <end position="171"/>
    </location>
</feature>
<dbReference type="Proteomes" id="UP000427820">
    <property type="component" value="Chromosome"/>
</dbReference>
<organism evidence="2 3">
    <name type="scientific">Pseudidiomarina andamanensis</name>
    <dbReference type="NCBI Taxonomy" id="1940690"/>
    <lineage>
        <taxon>Bacteria</taxon>
        <taxon>Pseudomonadati</taxon>
        <taxon>Pseudomonadota</taxon>
        <taxon>Gammaproteobacteria</taxon>
        <taxon>Alteromonadales</taxon>
        <taxon>Idiomarinaceae</taxon>
        <taxon>Pseudidiomarina</taxon>
    </lineage>
</organism>
<evidence type="ECO:0000313" key="2">
    <source>
        <dbReference type="EMBL" id="QGT96725.1"/>
    </source>
</evidence>
<dbReference type="Gene3D" id="3.90.550.10">
    <property type="entry name" value="Spore Coat Polysaccharide Biosynthesis Protein SpsA, Chain A"/>
    <property type="match status" value="1"/>
</dbReference>
<dbReference type="KEGG" id="panm:D3795_11390"/>
<proteinExistence type="predicted"/>
<dbReference type="PANTHER" id="PTHR43685">
    <property type="entry name" value="GLYCOSYLTRANSFERASE"/>
    <property type="match status" value="1"/>
</dbReference>
<dbReference type="AlphaFoldDB" id="A0AA92EV00"/>
<dbReference type="InterPro" id="IPR050834">
    <property type="entry name" value="Glycosyltransf_2"/>
</dbReference>
<reference evidence="2 3" key="1">
    <citation type="submission" date="2018-09" db="EMBL/GenBank/DDBJ databases">
        <title>Whole genome sequencing of Idiomarina andamanensis W-5T (LMG 29773T= JCM 31645T).</title>
        <authorList>
            <person name="Das S.K."/>
        </authorList>
    </citation>
    <scope>NUCLEOTIDE SEQUENCE [LARGE SCALE GENOMIC DNA]</scope>
    <source>
        <strain evidence="2 3">W-5T</strain>
    </source>
</reference>
<gene>
    <name evidence="2" type="ORF">D3795_11390</name>
</gene>
<dbReference type="Pfam" id="PF00535">
    <property type="entry name" value="Glycos_transf_2"/>
    <property type="match status" value="1"/>
</dbReference>
<accession>A0AA92EV00</accession>
<dbReference type="InterPro" id="IPR029044">
    <property type="entry name" value="Nucleotide-diphossugar_trans"/>
</dbReference>
<dbReference type="CDD" id="cd00761">
    <property type="entry name" value="Glyco_tranf_GTA_type"/>
    <property type="match status" value="1"/>
</dbReference>
<dbReference type="SUPFAM" id="SSF53448">
    <property type="entry name" value="Nucleotide-diphospho-sugar transferases"/>
    <property type="match status" value="1"/>
</dbReference>